<dbReference type="Gene3D" id="3.50.50.60">
    <property type="entry name" value="FAD/NAD(P)-binding domain"/>
    <property type="match status" value="1"/>
</dbReference>
<keyword evidence="2" id="KW-1185">Reference proteome</keyword>
<accession>A0A3R7KI09</accession>
<sequence>MGDAAHTCNAFWLQGLAISLEDCVNLLNQVDAYSKHFYDAIRQYSQERGCSGDALREITDRCLYYEWVKHINPFVRLRNSCQRVMNAMLLQALNEYYTAASVNHVYSKSLKSMLNDRGCTSYEYAEKQQAKHRAFYHLGRVYHVRGTCCWCCLCGVLTASRMFAPSASMLLTGVHSSIV</sequence>
<keyword evidence="1" id="KW-0560">Oxidoreductase</keyword>
<keyword evidence="1" id="KW-0503">Monooxygenase</keyword>
<dbReference type="Proteomes" id="UP000283634">
    <property type="component" value="Unassembled WGS sequence"/>
</dbReference>
<comment type="caution">
    <text evidence="1">The sequence shown here is derived from an EMBL/GenBank/DDBJ whole genome shotgun (WGS) entry which is preliminary data.</text>
</comment>
<dbReference type="GO" id="GO:0004497">
    <property type="term" value="F:monooxygenase activity"/>
    <property type="evidence" value="ECO:0007669"/>
    <property type="project" value="UniProtKB-KW"/>
</dbReference>
<dbReference type="EMBL" id="MKGL01000074">
    <property type="protein sequence ID" value="RNF08037.1"/>
    <property type="molecule type" value="Genomic_DNA"/>
</dbReference>
<dbReference type="InterPro" id="IPR036188">
    <property type="entry name" value="FAD/NAD-bd_sf"/>
</dbReference>
<reference evidence="1 2" key="1">
    <citation type="journal article" date="2018" name="BMC Genomics">
        <title>Genomic comparison of Trypanosoma conorhini and Trypanosoma rangeli to Trypanosoma cruzi strains of high and low virulence.</title>
        <authorList>
            <person name="Bradwell K.R."/>
            <person name="Koparde V.N."/>
            <person name="Matveyev A.V."/>
            <person name="Serrano M.G."/>
            <person name="Alves J.M."/>
            <person name="Parikh H."/>
            <person name="Huang B."/>
            <person name="Lee V."/>
            <person name="Espinosa-Alvarez O."/>
            <person name="Ortiz P.A."/>
            <person name="Costa-Martins A.G."/>
            <person name="Teixeira M.M."/>
            <person name="Buck G.A."/>
        </authorList>
    </citation>
    <scope>NUCLEOTIDE SEQUENCE [LARGE SCALE GENOMIC DNA]</scope>
    <source>
        <strain evidence="1 2">AM80</strain>
    </source>
</reference>
<protein>
    <submittedName>
        <fullName evidence="1">Flavoprotein monooxygenase</fullName>
    </submittedName>
</protein>
<dbReference type="VEuPathDB" id="TriTrypDB:TRSC58_00854"/>
<dbReference type="RefSeq" id="XP_029240172.1">
    <property type="nucleotide sequence ID" value="XM_029379956.1"/>
</dbReference>
<proteinExistence type="predicted"/>
<evidence type="ECO:0000313" key="1">
    <source>
        <dbReference type="EMBL" id="RNF08037.1"/>
    </source>
</evidence>
<dbReference type="SUPFAM" id="SSF51905">
    <property type="entry name" value="FAD/NAD(P)-binding domain"/>
    <property type="match status" value="1"/>
</dbReference>
<organism evidence="1 2">
    <name type="scientific">Trypanosoma rangeli</name>
    <dbReference type="NCBI Taxonomy" id="5698"/>
    <lineage>
        <taxon>Eukaryota</taxon>
        <taxon>Discoba</taxon>
        <taxon>Euglenozoa</taxon>
        <taxon>Kinetoplastea</taxon>
        <taxon>Metakinetoplastina</taxon>
        <taxon>Trypanosomatida</taxon>
        <taxon>Trypanosomatidae</taxon>
        <taxon>Trypanosoma</taxon>
        <taxon>Herpetosoma</taxon>
    </lineage>
</organism>
<dbReference type="AlphaFoldDB" id="A0A3R7KI09"/>
<evidence type="ECO:0000313" key="2">
    <source>
        <dbReference type="Proteomes" id="UP000283634"/>
    </source>
</evidence>
<dbReference type="OrthoDB" id="683240at2759"/>
<name>A0A3R7KI09_TRYRA</name>
<gene>
    <name evidence="1" type="ORF">TraAM80_02971</name>
</gene>
<dbReference type="GeneID" id="40326904"/>